<dbReference type="InterPro" id="IPR036568">
    <property type="entry name" value="GGCT-like_sf"/>
</dbReference>
<reference evidence="2 3" key="1">
    <citation type="journal article" date="2015" name="Int. J. Syst. Evol. Microbiol.">
        <title>Hyunsoonleella pacifica sp. nov., isolated from seawater of South Pacific Gyre.</title>
        <authorList>
            <person name="Gao X."/>
            <person name="Zhang Z."/>
            <person name="Dai X."/>
            <person name="Zhang X.H."/>
        </authorList>
    </citation>
    <scope>NUCLEOTIDE SEQUENCE [LARGE SCALE GENOMIC DNA]</scope>
    <source>
        <strain evidence="2 3">SW033</strain>
    </source>
</reference>
<dbReference type="OrthoDB" id="482277at2"/>
<protein>
    <submittedName>
        <fullName evidence="2">Gamma-glutamylcyclotransferase</fullName>
    </submittedName>
</protein>
<gene>
    <name evidence="2" type="ORF">EYD46_14925</name>
</gene>
<dbReference type="Gene3D" id="3.10.490.10">
    <property type="entry name" value="Gamma-glutamyl cyclotransferase-like"/>
    <property type="match status" value="1"/>
</dbReference>
<keyword evidence="2" id="KW-0808">Transferase</keyword>
<comment type="caution">
    <text evidence="2">The sequence shown here is derived from an EMBL/GenBank/DDBJ whole genome shotgun (WGS) entry which is preliminary data.</text>
</comment>
<dbReference type="AlphaFoldDB" id="A0A4Q9FK70"/>
<dbReference type="InterPro" id="IPR013024">
    <property type="entry name" value="GGCT-like"/>
</dbReference>
<evidence type="ECO:0000313" key="3">
    <source>
        <dbReference type="Proteomes" id="UP000292372"/>
    </source>
</evidence>
<dbReference type="GO" id="GO:0016740">
    <property type="term" value="F:transferase activity"/>
    <property type="evidence" value="ECO:0007669"/>
    <property type="project" value="UniProtKB-KW"/>
</dbReference>
<proteinExistence type="predicted"/>
<dbReference type="RefSeq" id="WP_130937972.1">
    <property type="nucleotide sequence ID" value="NZ_BMEE01000005.1"/>
</dbReference>
<organism evidence="2 3">
    <name type="scientific">Hyunsoonleella pacifica</name>
    <dbReference type="NCBI Taxonomy" id="1080224"/>
    <lineage>
        <taxon>Bacteria</taxon>
        <taxon>Pseudomonadati</taxon>
        <taxon>Bacteroidota</taxon>
        <taxon>Flavobacteriia</taxon>
        <taxon>Flavobacteriales</taxon>
        <taxon>Flavobacteriaceae</taxon>
    </lineage>
</organism>
<evidence type="ECO:0000259" key="1">
    <source>
        <dbReference type="Pfam" id="PF06094"/>
    </source>
</evidence>
<dbReference type="EMBL" id="SIRS01000006">
    <property type="protein sequence ID" value="TBN13785.1"/>
    <property type="molecule type" value="Genomic_DNA"/>
</dbReference>
<dbReference type="InterPro" id="IPR009288">
    <property type="entry name" value="AIG2-like_dom"/>
</dbReference>
<keyword evidence="3" id="KW-1185">Reference proteome</keyword>
<dbReference type="Proteomes" id="UP000292372">
    <property type="component" value="Unassembled WGS sequence"/>
</dbReference>
<sequence>MKSDYLFVYGTLQAKADNEMSRFLLSNAKVVDKGYFNGKLYKVSWFPGAILSAAITDKVYGTVFKLRSIPDAFKILDQYEGFYENDTVSSLFVRQQIEVFLENGSRINAWVYLYNQKITNEPQIISGDFLKDANT</sequence>
<accession>A0A4Q9FK70</accession>
<feature type="domain" description="Gamma-glutamylcyclotransferase AIG2-like" evidence="1">
    <location>
        <begin position="6"/>
        <end position="130"/>
    </location>
</feature>
<dbReference type="CDD" id="cd06661">
    <property type="entry name" value="GGCT_like"/>
    <property type="match status" value="1"/>
</dbReference>
<dbReference type="Pfam" id="PF06094">
    <property type="entry name" value="GGACT"/>
    <property type="match status" value="1"/>
</dbReference>
<evidence type="ECO:0000313" key="2">
    <source>
        <dbReference type="EMBL" id="TBN13785.1"/>
    </source>
</evidence>
<dbReference type="SUPFAM" id="SSF110857">
    <property type="entry name" value="Gamma-glutamyl cyclotransferase-like"/>
    <property type="match status" value="1"/>
</dbReference>
<name>A0A4Q9FK70_9FLAO</name>